<dbReference type="InterPro" id="IPR014303">
    <property type="entry name" value="RNA_pol_sigma-70_ECF"/>
</dbReference>
<dbReference type="GO" id="GO:0006352">
    <property type="term" value="P:DNA-templated transcription initiation"/>
    <property type="evidence" value="ECO:0007669"/>
    <property type="project" value="InterPro"/>
</dbReference>
<dbReference type="Gene3D" id="1.10.10.10">
    <property type="entry name" value="Winged helix-like DNA-binding domain superfamily/Winged helix DNA-binding domain"/>
    <property type="match status" value="1"/>
</dbReference>
<protein>
    <submittedName>
        <fullName evidence="8">DNA-directed RNA polymerase sigma-70 factor</fullName>
    </submittedName>
</protein>
<dbReference type="GO" id="GO:0000428">
    <property type="term" value="C:DNA-directed RNA polymerase complex"/>
    <property type="evidence" value="ECO:0007669"/>
    <property type="project" value="UniProtKB-KW"/>
</dbReference>
<sequence length="289" mass="32908">MDTVFDEHRRLLLGLSYRLLGSMWDAEDVVQEAFLRWMNTDRSQIREPRSFLVTVVTRLALDQLRSARVTREAYTGPWLPEPVDEHAFGPLETAELRDTLSYATLHLMERLSPPERAVFVLREAFKLPYDEIAEILDHSAATCRQWYRRAAKYVARDAKPFAPHPSDHAELLTRFLAAARDGDMTALTDMLAEDVAAYNDGGGRVRAALRPIVGRDHVLAFVAGLTSRYPLQKAHLTRANGEPAIWTVIGRQQQLVTFDVREGRIHAIYGVLNPEKLTRILTDEYADDR</sequence>
<dbReference type="InterPro" id="IPR052704">
    <property type="entry name" value="ECF_Sigma-70_Domain"/>
</dbReference>
<keyword evidence="5" id="KW-0804">Transcription</keyword>
<dbReference type="InterPro" id="IPR013249">
    <property type="entry name" value="RNA_pol_sigma70_r4_t2"/>
</dbReference>
<dbReference type="SUPFAM" id="SSF88659">
    <property type="entry name" value="Sigma3 and sigma4 domains of RNA polymerase sigma factors"/>
    <property type="match status" value="1"/>
</dbReference>
<dbReference type="RefSeq" id="WP_285578622.1">
    <property type="nucleotide sequence ID" value="NZ_BSTK01000011.1"/>
</dbReference>
<dbReference type="Gene3D" id="3.10.450.50">
    <property type="match status" value="1"/>
</dbReference>
<dbReference type="NCBIfam" id="TIGR02957">
    <property type="entry name" value="SigX4"/>
    <property type="match status" value="1"/>
</dbReference>
<dbReference type="Pfam" id="PF04542">
    <property type="entry name" value="Sigma70_r2"/>
    <property type="match status" value="1"/>
</dbReference>
<comment type="subunit">
    <text evidence="2">Interacts transiently with the RNA polymerase catalytic core formed by RpoA, RpoB, RpoC and RpoZ (2 alpha, 1 beta, 1 beta' and 1 omega subunit) to form the RNA polymerase holoenzyme that can initiate transcription.</text>
</comment>
<comment type="caution">
    <text evidence="8">The sequence shown here is derived from an EMBL/GenBank/DDBJ whole genome shotgun (WGS) entry which is preliminary data.</text>
</comment>
<keyword evidence="8" id="KW-0240">DNA-directed RNA polymerase</keyword>
<reference evidence="8" key="1">
    <citation type="submission" date="2023-03" db="EMBL/GenBank/DDBJ databases">
        <title>Actinoallomurus iriomotensis NBRC 103684.</title>
        <authorList>
            <person name="Ichikawa N."/>
            <person name="Sato H."/>
            <person name="Tonouchi N."/>
        </authorList>
    </citation>
    <scope>NUCLEOTIDE SEQUENCE</scope>
    <source>
        <strain evidence="8">NBRC 103684</strain>
    </source>
</reference>
<evidence type="ECO:0000256" key="4">
    <source>
        <dbReference type="ARBA" id="ARBA00023082"/>
    </source>
</evidence>
<dbReference type="InterPro" id="IPR014284">
    <property type="entry name" value="RNA_pol_sigma-70_dom"/>
</dbReference>
<feature type="domain" description="RNA polymerase sigma-70 region 2" evidence="6">
    <location>
        <begin position="5"/>
        <end position="68"/>
    </location>
</feature>
<keyword evidence="3" id="KW-0805">Transcription regulation</keyword>
<evidence type="ECO:0000259" key="7">
    <source>
        <dbReference type="Pfam" id="PF08281"/>
    </source>
</evidence>
<dbReference type="Gene3D" id="1.10.1740.10">
    <property type="match status" value="1"/>
</dbReference>
<gene>
    <name evidence="8" type="ORF">Airi02_067040</name>
</gene>
<evidence type="ECO:0000256" key="5">
    <source>
        <dbReference type="ARBA" id="ARBA00023163"/>
    </source>
</evidence>
<dbReference type="InterPro" id="IPR013325">
    <property type="entry name" value="RNA_pol_sigma_r2"/>
</dbReference>
<dbReference type="NCBIfam" id="NF007214">
    <property type="entry name" value="PRK09636.1"/>
    <property type="match status" value="1"/>
</dbReference>
<dbReference type="SUPFAM" id="SSF54427">
    <property type="entry name" value="NTF2-like"/>
    <property type="match status" value="1"/>
</dbReference>
<comment type="similarity">
    <text evidence="1">Belongs to the sigma-70 factor family. ECF subfamily.</text>
</comment>
<keyword evidence="4" id="KW-0731">Sigma factor</keyword>
<dbReference type="AlphaFoldDB" id="A0A9W6W2B4"/>
<name>A0A9W6W2B4_9ACTN</name>
<dbReference type="GO" id="GO:0003677">
    <property type="term" value="F:DNA binding"/>
    <property type="evidence" value="ECO:0007669"/>
    <property type="project" value="InterPro"/>
</dbReference>
<dbReference type="PANTHER" id="PTHR30173">
    <property type="entry name" value="SIGMA 19 FACTOR"/>
    <property type="match status" value="1"/>
</dbReference>
<dbReference type="NCBIfam" id="TIGR02937">
    <property type="entry name" value="sigma70-ECF"/>
    <property type="match status" value="1"/>
</dbReference>
<evidence type="ECO:0000256" key="3">
    <source>
        <dbReference type="ARBA" id="ARBA00023015"/>
    </source>
</evidence>
<keyword evidence="9" id="KW-1185">Reference proteome</keyword>
<dbReference type="PANTHER" id="PTHR30173:SF36">
    <property type="entry name" value="ECF RNA POLYMERASE SIGMA FACTOR SIGJ"/>
    <property type="match status" value="1"/>
</dbReference>
<evidence type="ECO:0000313" key="8">
    <source>
        <dbReference type="EMBL" id="GLY88775.1"/>
    </source>
</evidence>
<dbReference type="Proteomes" id="UP001165074">
    <property type="component" value="Unassembled WGS sequence"/>
</dbReference>
<evidence type="ECO:0000256" key="1">
    <source>
        <dbReference type="ARBA" id="ARBA00010641"/>
    </source>
</evidence>
<dbReference type="EMBL" id="BSTK01000011">
    <property type="protein sequence ID" value="GLY88775.1"/>
    <property type="molecule type" value="Genomic_DNA"/>
</dbReference>
<dbReference type="InterPro" id="IPR032710">
    <property type="entry name" value="NTF2-like_dom_sf"/>
</dbReference>
<organism evidence="8 9">
    <name type="scientific">Actinoallomurus iriomotensis</name>
    <dbReference type="NCBI Taxonomy" id="478107"/>
    <lineage>
        <taxon>Bacteria</taxon>
        <taxon>Bacillati</taxon>
        <taxon>Actinomycetota</taxon>
        <taxon>Actinomycetes</taxon>
        <taxon>Streptosporangiales</taxon>
        <taxon>Thermomonosporaceae</taxon>
        <taxon>Actinoallomurus</taxon>
    </lineage>
</organism>
<feature type="domain" description="RNA polymerase sigma factor 70 region 4 type 2" evidence="7">
    <location>
        <begin position="105"/>
        <end position="152"/>
    </location>
</feature>
<proteinExistence type="inferred from homology"/>
<dbReference type="SUPFAM" id="SSF88946">
    <property type="entry name" value="Sigma2 domain of RNA polymerase sigma factors"/>
    <property type="match status" value="1"/>
</dbReference>
<accession>A0A9W6W2B4</accession>
<evidence type="ECO:0000256" key="2">
    <source>
        <dbReference type="ARBA" id="ARBA00011344"/>
    </source>
</evidence>
<dbReference type="InterPro" id="IPR007627">
    <property type="entry name" value="RNA_pol_sigma70_r2"/>
</dbReference>
<evidence type="ECO:0000313" key="9">
    <source>
        <dbReference type="Proteomes" id="UP001165074"/>
    </source>
</evidence>
<dbReference type="InterPro" id="IPR013324">
    <property type="entry name" value="RNA_pol_sigma_r3/r4-like"/>
</dbReference>
<dbReference type="Pfam" id="PF08281">
    <property type="entry name" value="Sigma70_r4_2"/>
    <property type="match status" value="1"/>
</dbReference>
<dbReference type="InterPro" id="IPR036388">
    <property type="entry name" value="WH-like_DNA-bd_sf"/>
</dbReference>
<dbReference type="GO" id="GO:0016987">
    <property type="term" value="F:sigma factor activity"/>
    <property type="evidence" value="ECO:0007669"/>
    <property type="project" value="UniProtKB-KW"/>
</dbReference>
<evidence type="ECO:0000259" key="6">
    <source>
        <dbReference type="Pfam" id="PF04542"/>
    </source>
</evidence>